<sequence length="83" mass="9186">MQFAQPFTQMNSLITTFEIIWAIATACSFSTFSRVIALANKPLGKDAFLLQGDESQKLDVYDGIDLTSGVENVIRKLQEIDGI</sequence>
<evidence type="ECO:0000313" key="1">
    <source>
        <dbReference type="EMBL" id="CAG8980835.1"/>
    </source>
</evidence>
<dbReference type="AlphaFoldDB" id="A0A9N9Q5S9"/>
<evidence type="ECO:0000313" key="2">
    <source>
        <dbReference type="Proteomes" id="UP000701801"/>
    </source>
</evidence>
<protein>
    <submittedName>
        <fullName evidence="1">Uncharacterized protein</fullName>
    </submittedName>
</protein>
<dbReference type="EMBL" id="CAJVRM010000418">
    <property type="protein sequence ID" value="CAG8980835.1"/>
    <property type="molecule type" value="Genomic_DNA"/>
</dbReference>
<gene>
    <name evidence="1" type="ORF">HYALB_00003764</name>
</gene>
<reference evidence="1" key="1">
    <citation type="submission" date="2021-07" db="EMBL/GenBank/DDBJ databases">
        <authorList>
            <person name="Durling M."/>
        </authorList>
    </citation>
    <scope>NUCLEOTIDE SEQUENCE</scope>
</reference>
<accession>A0A9N9Q5S9</accession>
<dbReference type="Proteomes" id="UP000701801">
    <property type="component" value="Unassembled WGS sequence"/>
</dbReference>
<organism evidence="1 2">
    <name type="scientific">Hymenoscyphus albidus</name>
    <dbReference type="NCBI Taxonomy" id="595503"/>
    <lineage>
        <taxon>Eukaryota</taxon>
        <taxon>Fungi</taxon>
        <taxon>Dikarya</taxon>
        <taxon>Ascomycota</taxon>
        <taxon>Pezizomycotina</taxon>
        <taxon>Leotiomycetes</taxon>
        <taxon>Helotiales</taxon>
        <taxon>Helotiaceae</taxon>
        <taxon>Hymenoscyphus</taxon>
    </lineage>
</organism>
<comment type="caution">
    <text evidence="1">The sequence shown here is derived from an EMBL/GenBank/DDBJ whole genome shotgun (WGS) entry which is preliminary data.</text>
</comment>
<name>A0A9N9Q5S9_9HELO</name>
<keyword evidence="2" id="KW-1185">Reference proteome</keyword>
<proteinExistence type="predicted"/>